<gene>
    <name evidence="2" type="ORF">AVDCRST_MAG87-2723</name>
</gene>
<dbReference type="InterPro" id="IPR000914">
    <property type="entry name" value="SBP_5_dom"/>
</dbReference>
<dbReference type="SUPFAM" id="SSF53850">
    <property type="entry name" value="Periplasmic binding protein-like II"/>
    <property type="match status" value="1"/>
</dbReference>
<dbReference type="Gene3D" id="3.40.190.10">
    <property type="entry name" value="Periplasmic binding protein-like II"/>
    <property type="match status" value="1"/>
</dbReference>
<name>A0A6J4VAX4_9BACT</name>
<accession>A0A6J4VAX4</accession>
<dbReference type="AlphaFoldDB" id="A0A6J4VAX4"/>
<evidence type="ECO:0000259" key="1">
    <source>
        <dbReference type="Pfam" id="PF00496"/>
    </source>
</evidence>
<dbReference type="InterPro" id="IPR039424">
    <property type="entry name" value="SBP_5"/>
</dbReference>
<dbReference type="GO" id="GO:0015833">
    <property type="term" value="P:peptide transport"/>
    <property type="evidence" value="ECO:0007669"/>
    <property type="project" value="TreeGrafter"/>
</dbReference>
<dbReference type="PANTHER" id="PTHR30290:SF62">
    <property type="entry name" value="OLIGOPEPTIDE ABC TRANSPORTER, PERIPLASMIC OLIGOPEPTIDE-BINDING PROTEIN"/>
    <property type="match status" value="1"/>
</dbReference>
<feature type="domain" description="Solute-binding protein family 5" evidence="1">
    <location>
        <begin position="142"/>
        <end position="558"/>
    </location>
</feature>
<dbReference type="GO" id="GO:1904680">
    <property type="term" value="F:peptide transmembrane transporter activity"/>
    <property type="evidence" value="ECO:0007669"/>
    <property type="project" value="TreeGrafter"/>
</dbReference>
<protein>
    <submittedName>
        <fullName evidence="2">ABC transporter, substrate-binding protein (Cluster 5, nickel/peptides/opines)</fullName>
    </submittedName>
</protein>
<organism evidence="2">
    <name type="scientific">uncultured Thermomicrobiales bacterium</name>
    <dbReference type="NCBI Taxonomy" id="1645740"/>
    <lineage>
        <taxon>Bacteria</taxon>
        <taxon>Pseudomonadati</taxon>
        <taxon>Thermomicrobiota</taxon>
        <taxon>Thermomicrobia</taxon>
        <taxon>Thermomicrobiales</taxon>
        <taxon>environmental samples</taxon>
    </lineage>
</organism>
<reference evidence="2" key="1">
    <citation type="submission" date="2020-02" db="EMBL/GenBank/DDBJ databases">
        <authorList>
            <person name="Meier V. D."/>
        </authorList>
    </citation>
    <scope>NUCLEOTIDE SEQUENCE</scope>
    <source>
        <strain evidence="2">AVDCRST_MAG87</strain>
    </source>
</reference>
<dbReference type="Gene3D" id="3.10.105.10">
    <property type="entry name" value="Dipeptide-binding Protein, Domain 3"/>
    <property type="match status" value="1"/>
</dbReference>
<sequence>MTISVGRLGVRRELNLVVKHSNGKPTQGIPLSRRDFAALVGGAGAAFTMGFPVRTMAQTPPVAIPTDLKEAPVLAEQSASGAIPPVAERLPVNPLVVTPNQQVGQYGGTWRTAIVGGLDLAWLVRTVGYDYLVRWDPKWEAVVPNVAESWEVSADGRTFTFTLREGHKWSDGQPFTVDDVIFYGEDIYRNETLTTSLGINPWTIEKLDDLRFAVTFERPDGLFISNLATPNGSEWTRYPRHYLEQFHEKYNTTNLDQLVADAGVETWQQLFQQMGSAIPGTPVDARFQNLDLPTLFGWRLVEPYADGTRVRVERNPFYFKVDPEGNQLPYIDEVVYNAVQDNEVLLLQATSGELDMHVRHINNDVNKSVLSQSAADGGYRLFETLPATMNRVMIALNLTHQDPNLQAIFANKDFRVGLSHAINRQEIIDTLYVSQGEPWQGAPRPESAYVNETLAKQFTEFNVDLANQHLDKVLPDKGGDGFRLRPDGQPLIFSVEVATGGPAAPVDEMNLVVGYWQAVGVNAQLKPEDRSLLYQRKDANEHDCVVWGGDGGLNDALIEMRWYAPVSGESNYGIGWYQWFAKPSNPLAAAVEPPEAVQAQLALVTELRETVDEAKQAELFQQILDVAVEQFYAIGVLLPGPGFGIAKNNFMNLIEPMPDAYLYPTPGPANPEQFFFGS</sequence>
<dbReference type="Pfam" id="PF00496">
    <property type="entry name" value="SBP_bac_5"/>
    <property type="match status" value="1"/>
</dbReference>
<dbReference type="CDD" id="cd08500">
    <property type="entry name" value="PBP2_NikA_DppA_OppA_like_4"/>
    <property type="match status" value="1"/>
</dbReference>
<dbReference type="PANTHER" id="PTHR30290">
    <property type="entry name" value="PERIPLASMIC BINDING COMPONENT OF ABC TRANSPORTER"/>
    <property type="match status" value="1"/>
</dbReference>
<proteinExistence type="predicted"/>
<evidence type="ECO:0000313" key="2">
    <source>
        <dbReference type="EMBL" id="CAA9574261.1"/>
    </source>
</evidence>
<dbReference type="EMBL" id="CADCWJ010000596">
    <property type="protein sequence ID" value="CAA9574261.1"/>
    <property type="molecule type" value="Genomic_DNA"/>
</dbReference>